<name>A0A4D5XFB9_9VIRU</name>
<proteinExistence type="predicted"/>
<evidence type="ECO:0000256" key="1">
    <source>
        <dbReference type="SAM" id="MobiDB-lite"/>
    </source>
</evidence>
<feature type="domain" description="SAP" evidence="2">
    <location>
        <begin position="332"/>
        <end position="366"/>
    </location>
</feature>
<sequence>MEFLEQDSDSYSESISDISSSETDDDYYSTYNLPHPSLPLQQTQSFITQPQPVVITQQPQSVPIQQPQSFPEQQPQSFSIQQPQSFSIQQPQSFSTQQLQSFPEQQLQSFPEQQLQSFPEQQLQSFSTQQLQSFPEQQLQSVSIQQSPLFGNIKDLLLSTSDITKEIKLPDLNLHETDQNIPTILKIRNTKLEPISVNAIFQMESSENIAKFNIINIPETSTIMPLHEINIKSLSTFITPSKKSIYSSNINKPMESQQRISSPKMIGIQQISLPTYSTVLSQTMHQIPHIQQGVQSYMTPHTPVHMKYNILRTINPSRISVKKSSKKAGVNDGSYSLSELKLFLRNLGLESTGSKKILVDRLSTVYRQNMGTGMI</sequence>
<evidence type="ECO:0000259" key="2">
    <source>
        <dbReference type="PROSITE" id="PS50800"/>
    </source>
</evidence>
<reference evidence="3" key="1">
    <citation type="journal article" date="2019" name="MBio">
        <title>Virus Genomes from Deep Sea Sediments Expand the Ocean Megavirome and Support Independent Origins of Viral Gigantism.</title>
        <authorList>
            <person name="Backstrom D."/>
            <person name="Yutin N."/>
            <person name="Jorgensen S.L."/>
            <person name="Dharamshi J."/>
            <person name="Homa F."/>
            <person name="Zaremba-Niedwiedzka K."/>
            <person name="Spang A."/>
            <person name="Wolf Y.I."/>
            <person name="Koonin E.V."/>
            <person name="Ettema T.J."/>
        </authorList>
    </citation>
    <scope>NUCLEOTIDE SEQUENCE</scope>
</reference>
<dbReference type="InterPro" id="IPR003034">
    <property type="entry name" value="SAP_dom"/>
</dbReference>
<organism evidence="3">
    <name type="scientific">Pithovirus LCPAC102</name>
    <dbReference type="NCBI Taxonomy" id="2506587"/>
    <lineage>
        <taxon>Viruses</taxon>
        <taxon>Pithoviruses</taxon>
    </lineage>
</organism>
<accession>A0A4D5XFB9</accession>
<dbReference type="PROSITE" id="PS50800">
    <property type="entry name" value="SAP"/>
    <property type="match status" value="1"/>
</dbReference>
<feature type="compositionally biased region" description="Low complexity" evidence="1">
    <location>
        <begin position="11"/>
        <end position="21"/>
    </location>
</feature>
<protein>
    <submittedName>
        <fullName evidence="3">SAP domain protein</fullName>
    </submittedName>
</protein>
<feature type="compositionally biased region" description="Acidic residues" evidence="1">
    <location>
        <begin position="1"/>
        <end position="10"/>
    </location>
</feature>
<feature type="region of interest" description="Disordered" evidence="1">
    <location>
        <begin position="1"/>
        <end position="36"/>
    </location>
</feature>
<feature type="region of interest" description="Disordered" evidence="1">
    <location>
        <begin position="58"/>
        <end position="121"/>
    </location>
</feature>
<evidence type="ECO:0000313" key="3">
    <source>
        <dbReference type="EMBL" id="QBK90243.1"/>
    </source>
</evidence>
<gene>
    <name evidence="3" type="ORF">LCPAC102_01560</name>
</gene>
<dbReference type="EMBL" id="MK500470">
    <property type="protein sequence ID" value="QBK90243.1"/>
    <property type="molecule type" value="Genomic_DNA"/>
</dbReference>